<dbReference type="Proteomes" id="UP000321947">
    <property type="component" value="Unassembled WGS sequence"/>
</dbReference>
<dbReference type="Proteomes" id="UP000321393">
    <property type="component" value="Unassembled WGS sequence"/>
</dbReference>
<dbReference type="OrthoDB" id="1749943at2759"/>
<dbReference type="AlphaFoldDB" id="A0A5A7T5I9"/>
<organism evidence="1 3">
    <name type="scientific">Cucumis melo var. makuwa</name>
    <name type="common">Oriental melon</name>
    <dbReference type="NCBI Taxonomy" id="1194695"/>
    <lineage>
        <taxon>Eukaryota</taxon>
        <taxon>Viridiplantae</taxon>
        <taxon>Streptophyta</taxon>
        <taxon>Embryophyta</taxon>
        <taxon>Tracheophyta</taxon>
        <taxon>Spermatophyta</taxon>
        <taxon>Magnoliopsida</taxon>
        <taxon>eudicotyledons</taxon>
        <taxon>Gunneridae</taxon>
        <taxon>Pentapetalae</taxon>
        <taxon>rosids</taxon>
        <taxon>fabids</taxon>
        <taxon>Cucurbitales</taxon>
        <taxon>Cucurbitaceae</taxon>
        <taxon>Benincaseae</taxon>
        <taxon>Cucumis</taxon>
    </lineage>
</organism>
<evidence type="ECO:0000313" key="4">
    <source>
        <dbReference type="Proteomes" id="UP000321947"/>
    </source>
</evidence>
<dbReference type="EMBL" id="SSTD01020080">
    <property type="protein sequence ID" value="TYJ95908.1"/>
    <property type="molecule type" value="Genomic_DNA"/>
</dbReference>
<name>A0A5A7T5I9_CUCMM</name>
<dbReference type="EMBL" id="SSTE01019218">
    <property type="protein sequence ID" value="KAA0036841.1"/>
    <property type="molecule type" value="Genomic_DNA"/>
</dbReference>
<evidence type="ECO:0000313" key="2">
    <source>
        <dbReference type="EMBL" id="TYJ95908.1"/>
    </source>
</evidence>
<protein>
    <submittedName>
        <fullName evidence="1">Uncharacterized protein</fullName>
    </submittedName>
</protein>
<sequence>MLCSKAILLRGPLELATVPLLSQYKVMGMFMSRTTSKSCKNFLSQTASFTASQAAIYSTSIVESAMHPYLILRHTTALPFNVNTDPNMDFLGSLSI</sequence>
<evidence type="ECO:0000313" key="3">
    <source>
        <dbReference type="Proteomes" id="UP000321393"/>
    </source>
</evidence>
<accession>A0A5A7T5I9</accession>
<comment type="caution">
    <text evidence="1">The sequence shown here is derived from an EMBL/GenBank/DDBJ whole genome shotgun (WGS) entry which is preliminary data.</text>
</comment>
<gene>
    <name evidence="2" type="ORF">E5676_scaffold110G002110</name>
    <name evidence="1" type="ORF">E6C27_scaffold20G001430</name>
</gene>
<proteinExistence type="predicted"/>
<reference evidence="3 4" key="1">
    <citation type="submission" date="2019-08" db="EMBL/GenBank/DDBJ databases">
        <title>Draft genome sequences of two oriental melons (Cucumis melo L. var makuwa).</title>
        <authorList>
            <person name="Kwon S.-Y."/>
        </authorList>
    </citation>
    <scope>NUCLEOTIDE SEQUENCE [LARGE SCALE GENOMIC DNA]</scope>
    <source>
        <strain evidence="4">cv. Chang Bougi</strain>
        <strain evidence="3">cv. SW 3</strain>
        <tissue evidence="1">Leaf</tissue>
    </source>
</reference>
<evidence type="ECO:0000313" key="1">
    <source>
        <dbReference type="EMBL" id="KAA0036841.1"/>
    </source>
</evidence>